<evidence type="ECO:0000313" key="3">
    <source>
        <dbReference type="EMBL" id="SEM20290.1"/>
    </source>
</evidence>
<evidence type="ECO:0000313" key="4">
    <source>
        <dbReference type="Proteomes" id="UP000198553"/>
    </source>
</evidence>
<dbReference type="Proteomes" id="UP000198553">
    <property type="component" value="Unassembled WGS sequence"/>
</dbReference>
<proteinExistence type="predicted"/>
<evidence type="ECO:0000259" key="2">
    <source>
        <dbReference type="Pfam" id="PF00578"/>
    </source>
</evidence>
<reference evidence="4" key="1">
    <citation type="submission" date="2016-10" db="EMBL/GenBank/DDBJ databases">
        <authorList>
            <person name="Varghese N."/>
            <person name="Submissions S."/>
        </authorList>
    </citation>
    <scope>NUCLEOTIDE SEQUENCE [LARGE SCALE GENOMIC DNA]</scope>
    <source>
        <strain evidence="4">B48,IBRC-M 10115,DSM 25386,CECT 8001</strain>
    </source>
</reference>
<organism evidence="3 4">
    <name type="scientific">Mesobacillus persicus</name>
    <dbReference type="NCBI Taxonomy" id="930146"/>
    <lineage>
        <taxon>Bacteria</taxon>
        <taxon>Bacillati</taxon>
        <taxon>Bacillota</taxon>
        <taxon>Bacilli</taxon>
        <taxon>Bacillales</taxon>
        <taxon>Bacillaceae</taxon>
        <taxon>Mesobacillus</taxon>
    </lineage>
</organism>
<accession>A0A1H7WFN4</accession>
<dbReference type="OrthoDB" id="9812811at2"/>
<keyword evidence="4" id="KW-1185">Reference proteome</keyword>
<keyword evidence="1" id="KW-1015">Disulfide bond</keyword>
<dbReference type="InterPro" id="IPR000866">
    <property type="entry name" value="AhpC/TSA"/>
</dbReference>
<dbReference type="STRING" id="930146.SAMN05192533_101401"/>
<dbReference type="InterPro" id="IPR036249">
    <property type="entry name" value="Thioredoxin-like_sf"/>
</dbReference>
<dbReference type="EMBL" id="FOBW01000001">
    <property type="protein sequence ID" value="SEM20290.1"/>
    <property type="molecule type" value="Genomic_DNA"/>
</dbReference>
<dbReference type="AlphaFoldDB" id="A0A1H7WFN4"/>
<sequence>MSLKIGDQAPDFSLTATKQEKISLADYRGSKNIVVAFYGMDFTPG</sequence>
<dbReference type="Pfam" id="PF00578">
    <property type="entry name" value="AhpC-TSA"/>
    <property type="match status" value="1"/>
</dbReference>
<name>A0A1H7WFN4_9BACI</name>
<protein>
    <submittedName>
        <fullName evidence="3">Peroxiredoxin Q/BCP</fullName>
    </submittedName>
</protein>
<evidence type="ECO:0000256" key="1">
    <source>
        <dbReference type="ARBA" id="ARBA00023157"/>
    </source>
</evidence>
<dbReference type="Gene3D" id="3.40.30.10">
    <property type="entry name" value="Glutaredoxin"/>
    <property type="match status" value="1"/>
</dbReference>
<feature type="domain" description="Alkyl hydroperoxide reductase subunit C/ Thiol specific antioxidant" evidence="2">
    <location>
        <begin position="5"/>
        <end position="45"/>
    </location>
</feature>
<dbReference type="GO" id="GO:0016209">
    <property type="term" value="F:antioxidant activity"/>
    <property type="evidence" value="ECO:0007669"/>
    <property type="project" value="InterPro"/>
</dbReference>
<gene>
    <name evidence="3" type="ORF">SAMN05192533_101401</name>
</gene>
<dbReference type="SUPFAM" id="SSF52833">
    <property type="entry name" value="Thioredoxin-like"/>
    <property type="match status" value="1"/>
</dbReference>
<dbReference type="GO" id="GO:0016491">
    <property type="term" value="F:oxidoreductase activity"/>
    <property type="evidence" value="ECO:0007669"/>
    <property type="project" value="InterPro"/>
</dbReference>